<dbReference type="Proteomes" id="UP000796880">
    <property type="component" value="Unassembled WGS sequence"/>
</dbReference>
<dbReference type="EMBL" id="VOIH02000006">
    <property type="protein sequence ID" value="KAF3443647.1"/>
    <property type="molecule type" value="Genomic_DNA"/>
</dbReference>
<reference evidence="2" key="1">
    <citation type="submission" date="2020-03" db="EMBL/GenBank/DDBJ databases">
        <title>A high-quality chromosome-level genome assembly of a woody plant with both climbing and erect habits, Rhamnella rubrinervis.</title>
        <authorList>
            <person name="Lu Z."/>
            <person name="Yang Y."/>
            <person name="Zhu X."/>
            <person name="Sun Y."/>
        </authorList>
    </citation>
    <scope>NUCLEOTIDE SEQUENCE</scope>
    <source>
        <strain evidence="2">BYM</strain>
        <tissue evidence="2">Leaf</tissue>
    </source>
</reference>
<accession>A0A8K0MF23</accession>
<comment type="caution">
    <text evidence="2">The sequence shown here is derived from an EMBL/GenBank/DDBJ whole genome shotgun (WGS) entry which is preliminary data.</text>
</comment>
<keyword evidence="1" id="KW-1133">Transmembrane helix</keyword>
<keyword evidence="1" id="KW-0812">Transmembrane</keyword>
<dbReference type="OrthoDB" id="1748993at2759"/>
<proteinExistence type="predicted"/>
<keyword evidence="3" id="KW-1185">Reference proteome</keyword>
<evidence type="ECO:0000313" key="3">
    <source>
        <dbReference type="Proteomes" id="UP000796880"/>
    </source>
</evidence>
<evidence type="ECO:0000313" key="2">
    <source>
        <dbReference type="EMBL" id="KAF3443647.1"/>
    </source>
</evidence>
<keyword evidence="1" id="KW-0472">Membrane</keyword>
<protein>
    <submittedName>
        <fullName evidence="2">Uncharacterized protein</fullName>
    </submittedName>
</protein>
<organism evidence="2 3">
    <name type="scientific">Rhamnella rubrinervis</name>
    <dbReference type="NCBI Taxonomy" id="2594499"/>
    <lineage>
        <taxon>Eukaryota</taxon>
        <taxon>Viridiplantae</taxon>
        <taxon>Streptophyta</taxon>
        <taxon>Embryophyta</taxon>
        <taxon>Tracheophyta</taxon>
        <taxon>Spermatophyta</taxon>
        <taxon>Magnoliopsida</taxon>
        <taxon>eudicotyledons</taxon>
        <taxon>Gunneridae</taxon>
        <taxon>Pentapetalae</taxon>
        <taxon>rosids</taxon>
        <taxon>fabids</taxon>
        <taxon>Rosales</taxon>
        <taxon>Rhamnaceae</taxon>
        <taxon>rhamnoid group</taxon>
        <taxon>Rhamneae</taxon>
        <taxon>Rhamnella</taxon>
    </lineage>
</organism>
<sequence length="269" mass="31043">MVYLRLKCTMLTRMLMVAMLVLTMIIRIERFLKVFLAMEGEIIKRISTNRLAYWQGKICTRALSVQQSMVNHVQRLPTHTFRATKWVKRLKSYLFTLNDDLMLSAMIAGLKASKLLWSHGTGLKPSKLLWSHGMNDPKDFQKLMSCTKKYVNVKIKQSQGPQVRLSKLVPEDPQLKAPNKIQKLNQGSKVLPRAVLMEKLKKVVLFSESPNKVLQLGVSLTPKLRTILLEFLRNNMDAFTQCQEDMLSIDLNIIVYRFNIDPSIKPVFH</sequence>
<dbReference type="AlphaFoldDB" id="A0A8K0MF23"/>
<gene>
    <name evidence="2" type="ORF">FNV43_RR13337</name>
</gene>
<evidence type="ECO:0000256" key="1">
    <source>
        <dbReference type="SAM" id="Phobius"/>
    </source>
</evidence>
<name>A0A8K0MF23_9ROSA</name>
<feature type="transmembrane region" description="Helical" evidence="1">
    <location>
        <begin position="12"/>
        <end position="28"/>
    </location>
</feature>